<dbReference type="EMBL" id="CP016537">
    <property type="protein sequence ID" value="ANU13287.1"/>
    <property type="molecule type" value="Genomic_DNA"/>
</dbReference>
<evidence type="ECO:0000313" key="2">
    <source>
        <dbReference type="Proteomes" id="UP000092687"/>
    </source>
</evidence>
<reference evidence="1" key="1">
    <citation type="submission" date="2016-10" db="EMBL/GenBank/DDBJ databases">
        <authorList>
            <person name="de Groot N.N."/>
        </authorList>
    </citation>
    <scope>NUCLEOTIDE SEQUENCE</scope>
    <source>
        <strain evidence="1">DSM 24743</strain>
    </source>
</reference>
<protein>
    <recommendedName>
        <fullName evidence="3">Glycine transferase</fullName>
    </recommendedName>
</protein>
<dbReference type="STRING" id="1215089.BBI08_05285"/>
<organism evidence="1 2">
    <name type="scientific">Planococcus halocryophilus</name>
    <dbReference type="NCBI Taxonomy" id="1215089"/>
    <lineage>
        <taxon>Bacteria</taxon>
        <taxon>Bacillati</taxon>
        <taxon>Bacillota</taxon>
        <taxon>Bacilli</taxon>
        <taxon>Bacillales</taxon>
        <taxon>Caryophanaceae</taxon>
        <taxon>Planococcus</taxon>
    </lineage>
</organism>
<name>A0A1C7DPE4_9BACL</name>
<proteinExistence type="predicted"/>
<dbReference type="KEGG" id="phc:BBI08_05285"/>
<dbReference type="InterPro" id="IPR014985">
    <property type="entry name" value="WbqC"/>
</dbReference>
<gene>
    <name evidence="1" type="ORF">BBI08_05285</name>
</gene>
<sequence length="247" mass="28658">MKVGIMQPYFFPYIGYWQLIKAVDKYVIYDDVNYKKRGWINKNNILVNGEAKPISLRTFKVSQNKRINEIEIDHDLIYKKKLLKTIKEAYGKAPYFQDVFSLVEKIINDSEPNLATYLTNSIKEICAYLNIQTEIILSSELEKNEHLRGQDKILEICGLFSAEEYLNAAGGLLLYSPLDFQAQGIELKIIQTSHISYQQRETREFVPNLSIIDVMMFNSLEEIDAMLIDFTVLNNFSELFQVNATIE</sequence>
<evidence type="ECO:0008006" key="3">
    <source>
        <dbReference type="Google" id="ProtNLM"/>
    </source>
</evidence>
<accession>A0A1C7DPE4</accession>
<dbReference type="RefSeq" id="WP_065528035.1">
    <property type="nucleotide sequence ID" value="NZ_CP016537.2"/>
</dbReference>
<keyword evidence="2" id="KW-1185">Reference proteome</keyword>
<evidence type="ECO:0000313" key="1">
    <source>
        <dbReference type="EMBL" id="ANU13287.1"/>
    </source>
</evidence>
<dbReference type="Proteomes" id="UP000092687">
    <property type="component" value="Chromosome"/>
</dbReference>
<dbReference type="AlphaFoldDB" id="A0A1C7DPE4"/>
<dbReference type="Pfam" id="PF08889">
    <property type="entry name" value="WbqC"/>
    <property type="match status" value="1"/>
</dbReference>
<dbReference type="OrthoDB" id="3611744at2"/>